<evidence type="ECO:0000256" key="1">
    <source>
        <dbReference type="ARBA" id="ARBA00023015"/>
    </source>
</evidence>
<dbReference type="SMART" id="SM00347">
    <property type="entry name" value="HTH_MARR"/>
    <property type="match status" value="1"/>
</dbReference>
<dbReference type="PANTHER" id="PTHR42756:SF1">
    <property type="entry name" value="TRANSCRIPTIONAL REPRESSOR OF EMRAB OPERON"/>
    <property type="match status" value="1"/>
</dbReference>
<dbReference type="EMBL" id="UOFK01000092">
    <property type="protein sequence ID" value="VAW76328.1"/>
    <property type="molecule type" value="Genomic_DNA"/>
</dbReference>
<keyword evidence="3" id="KW-0804">Transcription</keyword>
<keyword evidence="1" id="KW-0805">Transcription regulation</keyword>
<dbReference type="InterPro" id="IPR036390">
    <property type="entry name" value="WH_DNA-bd_sf"/>
</dbReference>
<feature type="domain" description="HTH marR-type" evidence="4">
    <location>
        <begin position="30"/>
        <end position="165"/>
    </location>
</feature>
<keyword evidence="2" id="KW-0238">DNA-binding</keyword>
<dbReference type="Pfam" id="PF12802">
    <property type="entry name" value="MarR_2"/>
    <property type="match status" value="1"/>
</dbReference>
<name>A0A3B0Y6B4_9ZZZZ</name>
<gene>
    <name evidence="5" type="ORF">MNBD_GAMMA13-1687</name>
</gene>
<evidence type="ECO:0000313" key="5">
    <source>
        <dbReference type="EMBL" id="VAW76328.1"/>
    </source>
</evidence>
<evidence type="ECO:0000256" key="2">
    <source>
        <dbReference type="ARBA" id="ARBA00023125"/>
    </source>
</evidence>
<evidence type="ECO:0000256" key="3">
    <source>
        <dbReference type="ARBA" id="ARBA00023163"/>
    </source>
</evidence>
<organism evidence="5">
    <name type="scientific">hydrothermal vent metagenome</name>
    <dbReference type="NCBI Taxonomy" id="652676"/>
    <lineage>
        <taxon>unclassified sequences</taxon>
        <taxon>metagenomes</taxon>
        <taxon>ecological metagenomes</taxon>
    </lineage>
</organism>
<dbReference type="InterPro" id="IPR036388">
    <property type="entry name" value="WH-like_DNA-bd_sf"/>
</dbReference>
<reference evidence="5" key="1">
    <citation type="submission" date="2018-06" db="EMBL/GenBank/DDBJ databases">
        <authorList>
            <person name="Zhirakovskaya E."/>
        </authorList>
    </citation>
    <scope>NUCLEOTIDE SEQUENCE</scope>
</reference>
<dbReference type="GO" id="GO:0003700">
    <property type="term" value="F:DNA-binding transcription factor activity"/>
    <property type="evidence" value="ECO:0007669"/>
    <property type="project" value="InterPro"/>
</dbReference>
<accession>A0A3B0Y6B4</accession>
<dbReference type="PANTHER" id="PTHR42756">
    <property type="entry name" value="TRANSCRIPTIONAL REGULATOR, MARR"/>
    <property type="match status" value="1"/>
</dbReference>
<dbReference type="GO" id="GO:0003677">
    <property type="term" value="F:DNA binding"/>
    <property type="evidence" value="ECO:0007669"/>
    <property type="project" value="UniProtKB-KW"/>
</dbReference>
<protein>
    <submittedName>
        <fullName evidence="5">Transcriptional regulator, MarR family</fullName>
    </submittedName>
</protein>
<dbReference type="Gene3D" id="1.10.10.10">
    <property type="entry name" value="Winged helix-like DNA-binding domain superfamily/Winged helix DNA-binding domain"/>
    <property type="match status" value="1"/>
</dbReference>
<evidence type="ECO:0000259" key="4">
    <source>
        <dbReference type="PROSITE" id="PS50995"/>
    </source>
</evidence>
<dbReference type="PRINTS" id="PR00598">
    <property type="entry name" value="HTHMARR"/>
</dbReference>
<dbReference type="PROSITE" id="PS50995">
    <property type="entry name" value="HTH_MARR_2"/>
    <property type="match status" value="1"/>
</dbReference>
<dbReference type="AlphaFoldDB" id="A0A3B0Y6B4"/>
<proteinExistence type="predicted"/>
<dbReference type="InterPro" id="IPR000835">
    <property type="entry name" value="HTH_MarR-typ"/>
</dbReference>
<dbReference type="SUPFAM" id="SSF46785">
    <property type="entry name" value="Winged helix' DNA-binding domain"/>
    <property type="match status" value="1"/>
</dbReference>
<sequence>MVDKNNKDRDSVAYFLDQWRRERPDLDPWSSGVTARLQRLSRAFLRDAEANLKPLDLTWEAFSVIVTLRRVGEPFELSPGDLLREGLLTSGAVTNRIDRVERLGLVKRHPDPKDRRGIIVRLTPAGKQLADVAIEHNFSRNEELLSILSKDELAQLSGIMSKLLLSIEKRPEIQSRTGETGRRKKE</sequence>